<dbReference type="Gene3D" id="1.10.30.50">
    <property type="match status" value="1"/>
</dbReference>
<protein>
    <submittedName>
        <fullName evidence="3">HNH endonuclease</fullName>
    </submittedName>
</protein>
<keyword evidence="3" id="KW-0378">Hydrolase</keyword>
<dbReference type="InterPro" id="IPR002711">
    <property type="entry name" value="HNH"/>
</dbReference>
<organism evidence="3 4">
    <name type="scientific">Corynebacterium pseudopelargi</name>
    <dbReference type="NCBI Taxonomy" id="2080757"/>
    <lineage>
        <taxon>Bacteria</taxon>
        <taxon>Bacillati</taxon>
        <taxon>Actinomycetota</taxon>
        <taxon>Actinomycetes</taxon>
        <taxon>Mycobacteriales</taxon>
        <taxon>Corynebacteriaceae</taxon>
        <taxon>Corynebacterium</taxon>
    </lineage>
</organism>
<feature type="domain" description="HNH nuclease" evidence="2">
    <location>
        <begin position="65"/>
        <end position="118"/>
    </location>
</feature>
<dbReference type="AlphaFoldDB" id="A0A3G6ISM7"/>
<evidence type="ECO:0000313" key="3">
    <source>
        <dbReference type="EMBL" id="AZA08639.1"/>
    </source>
</evidence>
<gene>
    <name evidence="3" type="ORF">CPPEL_02515</name>
</gene>
<dbReference type="InterPro" id="IPR003615">
    <property type="entry name" value="HNH_nuc"/>
</dbReference>
<dbReference type="CDD" id="cd00085">
    <property type="entry name" value="HNHc"/>
    <property type="match status" value="1"/>
</dbReference>
<keyword evidence="3" id="KW-0540">Nuclease</keyword>
<evidence type="ECO:0000313" key="4">
    <source>
        <dbReference type="Proteomes" id="UP000271426"/>
    </source>
</evidence>
<reference evidence="3 4" key="1">
    <citation type="submission" date="2018-11" db="EMBL/GenBank/DDBJ databases">
        <authorList>
            <person name="Kleinhagauer T."/>
            <person name="Glaeser S.P."/>
            <person name="Spergser J."/>
            <person name="Ruckert C."/>
            <person name="Kaempfer P."/>
            <person name="Busse H.-J."/>
        </authorList>
    </citation>
    <scope>NUCLEOTIDE SEQUENCE [LARGE SCALE GENOMIC DNA]</scope>
    <source>
        <strain evidence="3 4">812CH</strain>
    </source>
</reference>
<dbReference type="GO" id="GO:0004519">
    <property type="term" value="F:endonuclease activity"/>
    <property type="evidence" value="ECO:0007669"/>
    <property type="project" value="UniProtKB-KW"/>
</dbReference>
<keyword evidence="4" id="KW-1185">Reference proteome</keyword>
<accession>A0A3G6ISM7</accession>
<feature type="region of interest" description="Disordered" evidence="1">
    <location>
        <begin position="123"/>
        <end position="161"/>
    </location>
</feature>
<keyword evidence="3" id="KW-0255">Endonuclease</keyword>
<dbReference type="GO" id="GO:0008270">
    <property type="term" value="F:zinc ion binding"/>
    <property type="evidence" value="ECO:0007669"/>
    <property type="project" value="InterPro"/>
</dbReference>
<dbReference type="GO" id="GO:0003676">
    <property type="term" value="F:nucleic acid binding"/>
    <property type="evidence" value="ECO:0007669"/>
    <property type="project" value="InterPro"/>
</dbReference>
<dbReference type="EMBL" id="CP033898">
    <property type="protein sequence ID" value="AZA08639.1"/>
    <property type="molecule type" value="Genomic_DNA"/>
</dbReference>
<dbReference type="KEGG" id="cpso:CPPEL_02515"/>
<dbReference type="Proteomes" id="UP000271426">
    <property type="component" value="Chromosome"/>
</dbReference>
<dbReference type="Pfam" id="PF01844">
    <property type="entry name" value="HNH"/>
    <property type="match status" value="1"/>
</dbReference>
<dbReference type="SMART" id="SM00507">
    <property type="entry name" value="HNHc"/>
    <property type="match status" value="1"/>
</dbReference>
<sequence length="161" mass="18270">MSAKHGHERTLLHGHANVHTIHAQMFEAKSNKQTRKHDRKHQAMSDYPFIHTRKPTRTNSRITARMRKRIMYRAKGMCQIQGDGCTGTATQVDHIVPYAEGGRETLANLQAVCHTCHAAKSALEANRGRARQSKYRPAPGRPGSRNRRKTSDSFGWDCPTW</sequence>
<proteinExistence type="predicted"/>
<evidence type="ECO:0000256" key="1">
    <source>
        <dbReference type="SAM" id="MobiDB-lite"/>
    </source>
</evidence>
<evidence type="ECO:0000259" key="2">
    <source>
        <dbReference type="SMART" id="SM00507"/>
    </source>
</evidence>
<dbReference type="OrthoDB" id="3234360at2"/>
<name>A0A3G6ISM7_9CORY</name>